<feature type="region of interest" description="Disordered" evidence="1">
    <location>
        <begin position="571"/>
        <end position="590"/>
    </location>
</feature>
<dbReference type="AlphaFoldDB" id="A0A1G6IKQ1"/>
<accession>A0A1G6IKQ1</accession>
<evidence type="ECO:0000313" key="3">
    <source>
        <dbReference type="Proteomes" id="UP000242501"/>
    </source>
</evidence>
<gene>
    <name evidence="2" type="ORF">SAMN05421733_108175</name>
</gene>
<dbReference type="STRING" id="1219383.SAMN05421733_108175"/>
<name>A0A1G6IKQ1_9GAMM</name>
<organism evidence="2 3">
    <name type="scientific">Acinetobacter boissieri</name>
    <dbReference type="NCBI Taxonomy" id="1219383"/>
    <lineage>
        <taxon>Bacteria</taxon>
        <taxon>Pseudomonadati</taxon>
        <taxon>Pseudomonadota</taxon>
        <taxon>Gammaproteobacteria</taxon>
        <taxon>Moraxellales</taxon>
        <taxon>Moraxellaceae</taxon>
        <taxon>Acinetobacter</taxon>
    </lineage>
</organism>
<reference evidence="3" key="1">
    <citation type="submission" date="2016-09" db="EMBL/GenBank/DDBJ databases">
        <authorList>
            <person name="Varghese N."/>
            <person name="Submissions S."/>
        </authorList>
    </citation>
    <scope>NUCLEOTIDE SEQUENCE [LARGE SCALE GENOMIC DNA]</scope>
    <source>
        <strain evidence="3">ANC 4422</strain>
    </source>
</reference>
<dbReference type="OrthoDB" id="7796826at2"/>
<protein>
    <submittedName>
        <fullName evidence="2">Uncharacterized protein</fullName>
    </submittedName>
</protein>
<proteinExistence type="predicted"/>
<dbReference type="RefSeq" id="WP_092749079.1">
    <property type="nucleotide sequence ID" value="NZ_FMYL01000008.1"/>
</dbReference>
<dbReference type="EMBL" id="FMYL01000008">
    <property type="protein sequence ID" value="SDC07068.1"/>
    <property type="molecule type" value="Genomic_DNA"/>
</dbReference>
<evidence type="ECO:0000313" key="2">
    <source>
        <dbReference type="EMBL" id="SDC07068.1"/>
    </source>
</evidence>
<feature type="compositionally biased region" description="Polar residues" evidence="1">
    <location>
        <begin position="579"/>
        <end position="590"/>
    </location>
</feature>
<evidence type="ECO:0000256" key="1">
    <source>
        <dbReference type="SAM" id="MobiDB-lite"/>
    </source>
</evidence>
<keyword evidence="3" id="KW-1185">Reference proteome</keyword>
<sequence>MTDKYYILNYKINFRAVRAKDRELSNVECILVFFPKNEQSKKQTYKIITDTTGTVQIQLVENGILHIFVKGYENIKSKTKEVMKPLLADGDSVVKIDDDILLRNEKFITKEEYDTARCRSPKNDDRISYNLFYEEYKKQNTRYFDKKKTLVFKSYIWYQFVDSNEKGIPIIEYQIFAEGQEKPIVGDYPIKVHQDQRAKGVPKEHGFTQYVETLERTFVKYKLGSNAIKSPYFDPITCVDLQEIYKIVIPTTQAITKPDPNHTVGLSKVEKPRVVISPHDNQVLFLAPELYDDFDRQTKVLSDAINKVYQNSADLQKAIQYRDPKEIKELEARLGLSQELALKKLNAEIPEKEQLKEVWVVEKKGKMHQVGAEHTIKVRHLNANAYQKMAAQKRNKASKVNLTGENMNQYTPQKIKEGFDHLGHELMNESGSLGSEEKVIYDLVGGLGGEVAEAYLNRHDMYVSNEAQWLRLVTGLNAEGSLHVGDKGVAIRGNGNASAKFALYEGMKEWRRFFPSPDGWTLEYDNHDLGTIRFLVGMDLSTFAGANIALAGNLSVDIYQDANSNQQYMRAANRRPDRSMTQQLGRDNRPTFNMAQGTLEKIEANKKGSTNQLNVGVQAFVGATAQCLLKGAIEWFKPSQELGKNGQGEFVIIASVTAGLGVSGGFGVAGQFQMGYDDESGTFAILVAAHLCAKVGAKGVVGFTVGAAHLPDYVSFIKLKLLQIGFKTLVYMQAQAFEMMARVLAYCIGENKPLAQKVSELAGEYKRWLDKLNSDQVRLRVAENTNSAAGRKALIDAPPESKGILLYAVTHWSDRTAAIFDSNLADGSFSRLVDGSLETFVARKTAVINILKTCLTQAEWHNTIQHIHPRGKKLNCDQLGKVEGDLVRFLNHHHDGAIARKAIDAVNTNVPHSEDQFESPWLKDYLKYRQAASQVTEPSCHYMLVSSQDDIRFKQMIAQQGIQSAGFNTPTLTAKNHHEMAAFESPQDTPTQQA</sequence>
<dbReference type="Proteomes" id="UP000242501">
    <property type="component" value="Unassembled WGS sequence"/>
</dbReference>